<keyword evidence="2" id="KW-1185">Reference proteome</keyword>
<gene>
    <name evidence="1" type="ORF">BaRGS_00016965</name>
</gene>
<evidence type="ECO:0008006" key="3">
    <source>
        <dbReference type="Google" id="ProtNLM"/>
    </source>
</evidence>
<organism evidence="1 2">
    <name type="scientific">Batillaria attramentaria</name>
    <dbReference type="NCBI Taxonomy" id="370345"/>
    <lineage>
        <taxon>Eukaryota</taxon>
        <taxon>Metazoa</taxon>
        <taxon>Spiralia</taxon>
        <taxon>Lophotrochozoa</taxon>
        <taxon>Mollusca</taxon>
        <taxon>Gastropoda</taxon>
        <taxon>Caenogastropoda</taxon>
        <taxon>Sorbeoconcha</taxon>
        <taxon>Cerithioidea</taxon>
        <taxon>Batillariidae</taxon>
        <taxon>Batillaria</taxon>
    </lineage>
</organism>
<evidence type="ECO:0000313" key="1">
    <source>
        <dbReference type="EMBL" id="KAK7491709.1"/>
    </source>
</evidence>
<proteinExistence type="predicted"/>
<evidence type="ECO:0000313" key="2">
    <source>
        <dbReference type="Proteomes" id="UP001519460"/>
    </source>
</evidence>
<comment type="caution">
    <text evidence="1">The sequence shown here is derived from an EMBL/GenBank/DDBJ whole genome shotgun (WGS) entry which is preliminary data.</text>
</comment>
<dbReference type="Proteomes" id="UP001519460">
    <property type="component" value="Unassembled WGS sequence"/>
</dbReference>
<sequence length="86" mass="9696">MACMAAGGHTESCFQVHQAWIITSFCRALFIVPDVNPHGSYAVKTRMGIHDHAYNIDWWHSCVDQVTRLGEFNTKQQSNLSPTTDD</sequence>
<name>A0ABD0KY10_9CAEN</name>
<reference evidence="1 2" key="1">
    <citation type="journal article" date="2023" name="Sci. Data">
        <title>Genome assembly of the Korean intertidal mud-creeper Batillaria attramentaria.</title>
        <authorList>
            <person name="Patra A.K."/>
            <person name="Ho P.T."/>
            <person name="Jun S."/>
            <person name="Lee S.J."/>
            <person name="Kim Y."/>
            <person name="Won Y.J."/>
        </authorList>
    </citation>
    <scope>NUCLEOTIDE SEQUENCE [LARGE SCALE GENOMIC DNA]</scope>
    <source>
        <strain evidence="1">Wonlab-2016</strain>
    </source>
</reference>
<dbReference type="EMBL" id="JACVVK020000111">
    <property type="protein sequence ID" value="KAK7491709.1"/>
    <property type="molecule type" value="Genomic_DNA"/>
</dbReference>
<protein>
    <recommendedName>
        <fullName evidence="3">Peptidase M14 carboxypeptidase A domain-containing protein</fullName>
    </recommendedName>
</protein>
<accession>A0ABD0KY10</accession>
<dbReference type="AlphaFoldDB" id="A0ABD0KY10"/>